<evidence type="ECO:0000256" key="3">
    <source>
        <dbReference type="ARBA" id="ARBA00022475"/>
    </source>
</evidence>
<dbReference type="OrthoDB" id="9814265at2"/>
<comment type="caution">
    <text evidence="11">The sequence shown here is derived from an EMBL/GenBank/DDBJ whole genome shotgun (WGS) entry which is preliminary data.</text>
</comment>
<feature type="domain" description="Tripartite ATP-independent periplasmic transporters DctQ component" evidence="10">
    <location>
        <begin position="24"/>
        <end position="155"/>
    </location>
</feature>
<dbReference type="EMBL" id="RLIH01000007">
    <property type="protein sequence ID" value="RVU54718.1"/>
    <property type="molecule type" value="Genomic_DNA"/>
</dbReference>
<organism evidence="11 12">
    <name type="scientific">Anaerosphaera multitolerans</name>
    <dbReference type="NCBI Taxonomy" id="2487351"/>
    <lineage>
        <taxon>Bacteria</taxon>
        <taxon>Bacillati</taxon>
        <taxon>Bacillota</taxon>
        <taxon>Tissierellia</taxon>
        <taxon>Tissierellales</taxon>
        <taxon>Peptoniphilaceae</taxon>
        <taxon>Anaerosphaera</taxon>
    </lineage>
</organism>
<dbReference type="GO" id="GO:0005886">
    <property type="term" value="C:plasma membrane"/>
    <property type="evidence" value="ECO:0007669"/>
    <property type="project" value="UniProtKB-SubCell"/>
</dbReference>
<evidence type="ECO:0000256" key="9">
    <source>
        <dbReference type="SAM" id="Phobius"/>
    </source>
</evidence>
<evidence type="ECO:0000313" key="12">
    <source>
        <dbReference type="Proteomes" id="UP000288812"/>
    </source>
</evidence>
<comment type="similarity">
    <text evidence="8">Belongs to the TRAP transporter small permease family.</text>
</comment>
<gene>
    <name evidence="11" type="ORF">EF514_06335</name>
</gene>
<dbReference type="InterPro" id="IPR007387">
    <property type="entry name" value="TRAP_DctQ"/>
</dbReference>
<dbReference type="Proteomes" id="UP000288812">
    <property type="component" value="Unassembled WGS sequence"/>
</dbReference>
<sequence length="171" mass="19844">MNKFIEKYNSFEEKLLVGSLVLNVIIVFIQIIMRSFFNTSLTWSEELSRYIFIWQIWLGTSIAYSKDEHIKVDLIFAIFKGETAKKIIDTLVDIIWLIFSLFMVYQGFKLLGSMNARNALSSGMRIPLIYVYASVPISFLIVSIRIVFDIFNGFKNTEVVEDNELEEGKEV</sequence>
<evidence type="ECO:0000313" key="11">
    <source>
        <dbReference type="EMBL" id="RVU54718.1"/>
    </source>
</evidence>
<keyword evidence="6 9" id="KW-1133">Transmembrane helix</keyword>
<dbReference type="Pfam" id="PF04290">
    <property type="entry name" value="DctQ"/>
    <property type="match status" value="1"/>
</dbReference>
<name>A0A437S6Z3_9FIRM</name>
<feature type="transmembrane region" description="Helical" evidence="9">
    <location>
        <begin position="15"/>
        <end position="37"/>
    </location>
</feature>
<dbReference type="RefSeq" id="WP_127724584.1">
    <property type="nucleotide sequence ID" value="NZ_RLIH01000007.1"/>
</dbReference>
<feature type="transmembrane region" description="Helical" evidence="9">
    <location>
        <begin position="128"/>
        <end position="148"/>
    </location>
</feature>
<evidence type="ECO:0000259" key="10">
    <source>
        <dbReference type="Pfam" id="PF04290"/>
    </source>
</evidence>
<protein>
    <submittedName>
        <fullName evidence="11">TRAP transporter small permease</fullName>
    </submittedName>
</protein>
<dbReference type="InterPro" id="IPR055348">
    <property type="entry name" value="DctQ"/>
</dbReference>
<reference evidence="11 12" key="1">
    <citation type="submission" date="2018-11" db="EMBL/GenBank/DDBJ databases">
        <title>Genome sequencing and assembly of Anaerosphaera sp. nov., GS7-6-2.</title>
        <authorList>
            <person name="Rettenmaier R."/>
            <person name="Liebl W."/>
            <person name="Zverlov V."/>
        </authorList>
    </citation>
    <scope>NUCLEOTIDE SEQUENCE [LARGE SCALE GENOMIC DNA]</scope>
    <source>
        <strain evidence="11 12">GS7-6-2</strain>
    </source>
</reference>
<keyword evidence="4" id="KW-0997">Cell inner membrane</keyword>
<keyword evidence="3" id="KW-1003">Cell membrane</keyword>
<evidence type="ECO:0000256" key="2">
    <source>
        <dbReference type="ARBA" id="ARBA00022448"/>
    </source>
</evidence>
<evidence type="ECO:0000256" key="5">
    <source>
        <dbReference type="ARBA" id="ARBA00022692"/>
    </source>
</evidence>
<keyword evidence="5 9" id="KW-0812">Transmembrane</keyword>
<dbReference type="PANTHER" id="PTHR35011:SF2">
    <property type="entry name" value="2,3-DIKETO-L-GULONATE TRAP TRANSPORTER SMALL PERMEASE PROTEIN YIAM"/>
    <property type="match status" value="1"/>
</dbReference>
<dbReference type="AlphaFoldDB" id="A0A437S6Z3"/>
<evidence type="ECO:0000256" key="1">
    <source>
        <dbReference type="ARBA" id="ARBA00004429"/>
    </source>
</evidence>
<accession>A0A437S6Z3</accession>
<dbReference type="PANTHER" id="PTHR35011">
    <property type="entry name" value="2,3-DIKETO-L-GULONATE TRAP TRANSPORTER SMALL PERMEASE PROTEIN YIAM"/>
    <property type="match status" value="1"/>
</dbReference>
<proteinExistence type="inferred from homology"/>
<evidence type="ECO:0000256" key="8">
    <source>
        <dbReference type="ARBA" id="ARBA00038436"/>
    </source>
</evidence>
<evidence type="ECO:0000256" key="7">
    <source>
        <dbReference type="ARBA" id="ARBA00023136"/>
    </source>
</evidence>
<evidence type="ECO:0000256" key="4">
    <source>
        <dbReference type="ARBA" id="ARBA00022519"/>
    </source>
</evidence>
<feature type="transmembrane region" description="Helical" evidence="9">
    <location>
        <begin position="87"/>
        <end position="108"/>
    </location>
</feature>
<keyword evidence="12" id="KW-1185">Reference proteome</keyword>
<comment type="subcellular location">
    <subcellularLocation>
        <location evidence="1">Cell inner membrane</location>
        <topology evidence="1">Multi-pass membrane protein</topology>
    </subcellularLocation>
</comment>
<evidence type="ECO:0000256" key="6">
    <source>
        <dbReference type="ARBA" id="ARBA00022989"/>
    </source>
</evidence>
<dbReference type="GO" id="GO:0015740">
    <property type="term" value="P:C4-dicarboxylate transport"/>
    <property type="evidence" value="ECO:0007669"/>
    <property type="project" value="TreeGrafter"/>
</dbReference>
<keyword evidence="7 9" id="KW-0472">Membrane</keyword>
<dbReference type="GO" id="GO:0022857">
    <property type="term" value="F:transmembrane transporter activity"/>
    <property type="evidence" value="ECO:0007669"/>
    <property type="project" value="TreeGrafter"/>
</dbReference>
<keyword evidence="2" id="KW-0813">Transport</keyword>